<dbReference type="Pfam" id="PF25545">
    <property type="entry name" value="DUF7924"/>
    <property type="match status" value="1"/>
</dbReference>
<feature type="compositionally biased region" description="Low complexity" evidence="1">
    <location>
        <begin position="479"/>
        <end position="499"/>
    </location>
</feature>
<proteinExistence type="predicted"/>
<dbReference type="InterPro" id="IPR057684">
    <property type="entry name" value="DUF7924"/>
</dbReference>
<feature type="compositionally biased region" description="Polar residues" evidence="1">
    <location>
        <begin position="504"/>
        <end position="516"/>
    </location>
</feature>
<evidence type="ECO:0000259" key="2">
    <source>
        <dbReference type="Pfam" id="PF25545"/>
    </source>
</evidence>
<feature type="domain" description="DUF7924" evidence="2">
    <location>
        <begin position="195"/>
        <end position="380"/>
    </location>
</feature>
<organism evidence="3 4">
    <name type="scientific">Pochonia chlamydosporia 170</name>
    <dbReference type="NCBI Taxonomy" id="1380566"/>
    <lineage>
        <taxon>Eukaryota</taxon>
        <taxon>Fungi</taxon>
        <taxon>Dikarya</taxon>
        <taxon>Ascomycota</taxon>
        <taxon>Pezizomycotina</taxon>
        <taxon>Sordariomycetes</taxon>
        <taxon>Hypocreomycetidae</taxon>
        <taxon>Hypocreales</taxon>
        <taxon>Clavicipitaceae</taxon>
        <taxon>Pochonia</taxon>
    </lineage>
</organism>
<evidence type="ECO:0000313" key="3">
    <source>
        <dbReference type="EMBL" id="OAQ60166.1"/>
    </source>
</evidence>
<comment type="caution">
    <text evidence="3">The sequence shown here is derived from an EMBL/GenBank/DDBJ whole genome shotgun (WGS) entry which is preliminary data.</text>
</comment>
<feature type="region of interest" description="Disordered" evidence="1">
    <location>
        <begin position="1"/>
        <end position="22"/>
    </location>
</feature>
<feature type="compositionally biased region" description="Polar residues" evidence="1">
    <location>
        <begin position="1"/>
        <end position="10"/>
    </location>
</feature>
<feature type="region of interest" description="Disordered" evidence="1">
    <location>
        <begin position="407"/>
        <end position="426"/>
    </location>
</feature>
<dbReference type="Proteomes" id="UP000078397">
    <property type="component" value="Unassembled WGS sequence"/>
</dbReference>
<dbReference type="RefSeq" id="XP_018138076.1">
    <property type="nucleotide sequence ID" value="XM_018288936.1"/>
</dbReference>
<evidence type="ECO:0000313" key="4">
    <source>
        <dbReference type="Proteomes" id="UP000078397"/>
    </source>
</evidence>
<evidence type="ECO:0000256" key="1">
    <source>
        <dbReference type="SAM" id="MobiDB-lite"/>
    </source>
</evidence>
<name>A0A179F431_METCM</name>
<protein>
    <recommendedName>
        <fullName evidence="2">DUF7924 domain-containing protein</fullName>
    </recommendedName>
</protein>
<dbReference type="KEGG" id="pchm:VFPPC_10596"/>
<keyword evidence="4" id="KW-1185">Reference proteome</keyword>
<dbReference type="OrthoDB" id="4960590at2759"/>
<dbReference type="EMBL" id="LSBJ02000009">
    <property type="protein sequence ID" value="OAQ60166.1"/>
    <property type="molecule type" value="Genomic_DNA"/>
</dbReference>
<reference evidence="3 4" key="1">
    <citation type="journal article" date="2016" name="PLoS Pathog.">
        <title>Biosynthesis of antibiotic leucinostatins in bio-control fungus Purpureocillium lilacinum and their inhibition on phytophthora revealed by genome mining.</title>
        <authorList>
            <person name="Wang G."/>
            <person name="Liu Z."/>
            <person name="Lin R."/>
            <person name="Li E."/>
            <person name="Mao Z."/>
            <person name="Ling J."/>
            <person name="Yang Y."/>
            <person name="Yin W.B."/>
            <person name="Xie B."/>
        </authorList>
    </citation>
    <scope>NUCLEOTIDE SEQUENCE [LARGE SCALE GENOMIC DNA]</scope>
    <source>
        <strain evidence="3">170</strain>
    </source>
</reference>
<accession>A0A179F431</accession>
<gene>
    <name evidence="3" type="ORF">VFPPC_10596</name>
</gene>
<dbReference type="GeneID" id="28852930"/>
<dbReference type="AlphaFoldDB" id="A0A179F431"/>
<feature type="compositionally biased region" description="Polar residues" evidence="1">
    <location>
        <begin position="452"/>
        <end position="471"/>
    </location>
</feature>
<feature type="compositionally biased region" description="Low complexity" evidence="1">
    <location>
        <begin position="119"/>
        <end position="145"/>
    </location>
</feature>
<sequence>MPRLNSSVPSPVSMAVGDQNRKRHITDEISKNNHRAKKRKIAPNFSPAFYDELSEVPLALDTLRELDRRNRARTTTIQKDGVLSFVTTDISRFSRLGGPGRLQHLRQLIGQTRDTMENSRSSSSGSRQTQSTRATSVSSRGGSSRYGKEFDRHLLDYGIYMNNRKSKPANVRDIQRNLEHSRASLSPSQLSEETFEAFQRKNEDAVFESDVVANVIPVICGNCDIPSKQNALFTELEPLTNSNAVRPKPDLFDGANFEDLHDEARTDPEIKKTNIPTKHATIPVSPNFFLEVKGPDGNASVAQRQACYDGAYGARAMHALQSYRTAERAYDQNAYTLSSTYHDGQLKLFAHHVTGPTTIGGRPQYHMTPLKSFSMTNTRETFIEGATAFRNARSLAKTYRDAFIQATNIRTRPGTPNPQGNEENWKDADDALQGHIADACKSTSTDGKESNEALQSPQTDDGSPNPSQASTVLGKEDPSLSFATSFTSSFTSDKPSSGPKRARQLSSPNNSWGLRSSKSRTRVPVNQLLMGRSASGLQSPDGSGDQELETESQTIIPSKPKER</sequence>
<feature type="region of interest" description="Disordered" evidence="1">
    <location>
        <begin position="440"/>
        <end position="563"/>
    </location>
</feature>
<feature type="region of interest" description="Disordered" evidence="1">
    <location>
        <begin position="111"/>
        <end position="145"/>
    </location>
</feature>
<dbReference type="STRING" id="1380566.A0A179F431"/>